<evidence type="ECO:0000313" key="2">
    <source>
        <dbReference type="EMBL" id="STI83664.1"/>
    </source>
</evidence>
<feature type="transmembrane region" description="Helical" evidence="1">
    <location>
        <begin position="124"/>
        <end position="147"/>
    </location>
</feature>
<sequence length="155" mass="16465">MCNLALVINDHALPITVSSSAPRSMVVQAPISTRSPIITRPTVGSSPSYTIVGITKAVCAYHCSGLESGNSDRSGSHGKWLRSPRDANLHRFCCFYLRSNRTDNHVIAQFNAGLNHRVSAIDTLLPSFAVASITALGAMFCAGCGVVSKICAMRA</sequence>
<proteinExistence type="predicted"/>
<dbReference type="Proteomes" id="UP000254079">
    <property type="component" value="Unassembled WGS sequence"/>
</dbReference>
<keyword evidence="1" id="KW-1133">Transmembrane helix</keyword>
<keyword evidence="1" id="KW-0812">Transmembrane</keyword>
<accession>A0A376U282</accession>
<dbReference type="EMBL" id="UGCP01000002">
    <property type="protein sequence ID" value="STI83664.1"/>
    <property type="molecule type" value="Genomic_DNA"/>
</dbReference>
<name>A0A376U282_ECOLX</name>
<organism evidence="2 3">
    <name type="scientific">Escherichia coli</name>
    <dbReference type="NCBI Taxonomy" id="562"/>
    <lineage>
        <taxon>Bacteria</taxon>
        <taxon>Pseudomonadati</taxon>
        <taxon>Pseudomonadota</taxon>
        <taxon>Gammaproteobacteria</taxon>
        <taxon>Enterobacterales</taxon>
        <taxon>Enterobacteriaceae</taxon>
        <taxon>Escherichia</taxon>
    </lineage>
</organism>
<evidence type="ECO:0000256" key="1">
    <source>
        <dbReference type="SAM" id="Phobius"/>
    </source>
</evidence>
<evidence type="ECO:0000313" key="3">
    <source>
        <dbReference type="Proteomes" id="UP000254079"/>
    </source>
</evidence>
<dbReference type="AlphaFoldDB" id="A0A376U282"/>
<keyword evidence="1" id="KW-0472">Membrane</keyword>
<reference evidence="2 3" key="1">
    <citation type="submission" date="2018-06" db="EMBL/GenBank/DDBJ databases">
        <authorList>
            <consortium name="Pathogen Informatics"/>
            <person name="Doyle S."/>
        </authorList>
    </citation>
    <scope>NUCLEOTIDE SEQUENCE [LARGE SCALE GENOMIC DNA]</scope>
    <source>
        <strain evidence="2 3">NCTC8622</strain>
    </source>
</reference>
<protein>
    <submittedName>
        <fullName evidence="2">Uncharacterized protein</fullName>
    </submittedName>
</protein>
<gene>
    <name evidence="2" type="ORF">NCTC8622_02695</name>
</gene>